<feature type="compositionally biased region" description="Polar residues" evidence="8">
    <location>
        <begin position="515"/>
        <end position="525"/>
    </location>
</feature>
<dbReference type="RefSeq" id="WP_184782033.1">
    <property type="nucleotide sequence ID" value="NZ_JACHMG010000001.1"/>
</dbReference>
<feature type="transmembrane region" description="Helical" evidence="9">
    <location>
        <begin position="291"/>
        <end position="309"/>
    </location>
</feature>
<dbReference type="EMBL" id="JACHMG010000001">
    <property type="protein sequence ID" value="MBB4687303.1"/>
    <property type="molecule type" value="Genomic_DNA"/>
</dbReference>
<evidence type="ECO:0000256" key="7">
    <source>
        <dbReference type="ARBA" id="ARBA00024033"/>
    </source>
</evidence>
<keyword evidence="2" id="KW-1003">Cell membrane</keyword>
<feature type="transmembrane region" description="Helical" evidence="9">
    <location>
        <begin position="180"/>
        <end position="201"/>
    </location>
</feature>
<evidence type="ECO:0000256" key="9">
    <source>
        <dbReference type="SAM" id="Phobius"/>
    </source>
</evidence>
<keyword evidence="4 9" id="KW-0812">Transmembrane</keyword>
<keyword evidence="6 9" id="KW-0472">Membrane</keyword>
<evidence type="ECO:0000256" key="8">
    <source>
        <dbReference type="SAM" id="MobiDB-lite"/>
    </source>
</evidence>
<evidence type="ECO:0000313" key="10">
    <source>
        <dbReference type="EMBL" id="MBB4687303.1"/>
    </source>
</evidence>
<keyword evidence="11" id="KW-1185">Reference proteome</keyword>
<sequence>MPDESTPAAVDPDAAPRTLTPAERIAPSRHDPLVAAASRPAGGPLGEHAAVGRHWFWSPQRVGLALAVFALVLCWFGKASCIQQYTDSSGANQLDWRSGRPFVAMCYSDIVPLYSSEKLDDPHTFPYVSSWQEDSPTAQDQTRYMEYPVVTGLFQWVDAKLAAAWLSVADSGWLPAALPVAVYFNITAFFLALAWLVTVWATGRTTKRRPWDAVLVAISPLVLVHTFTNFDAIATACTAVGILAWSRRRPEIAGVLLGLGVAAKLYPLLLLGVLFLLCLRAGKLRTWGRTALFTVLTWLVVNVPFILVATRGWWEFFRLNTLRPMDPDSLYNVIASTTGWAGFDGMLHKGQTPVVLNVVVAVLFLACCAGIGYVTLTAPRRPRLGQLAFLAVAAFLLTNKVWSPQYSLWLVPLAVLAIPRWRPLLGWMVLDALVWVPRMFYYLGIDHKGLPEGWFLGTVVIRDLAVAGLCVLVLREIYRPRTDLVRLSGDDDPAGGVLDRARDRLRLPGFRGHRTTTTGPAQQSPAEPEGLC</sequence>
<feature type="transmembrane region" description="Helical" evidence="9">
    <location>
        <begin position="252"/>
        <end position="279"/>
    </location>
</feature>
<feature type="transmembrane region" description="Helical" evidence="9">
    <location>
        <begin position="424"/>
        <end position="442"/>
    </location>
</feature>
<evidence type="ECO:0000256" key="3">
    <source>
        <dbReference type="ARBA" id="ARBA00022679"/>
    </source>
</evidence>
<feature type="transmembrane region" description="Helical" evidence="9">
    <location>
        <begin position="62"/>
        <end position="85"/>
    </location>
</feature>
<dbReference type="AlphaFoldDB" id="A0A840J046"/>
<feature type="transmembrane region" description="Helical" evidence="9">
    <location>
        <begin position="213"/>
        <end position="246"/>
    </location>
</feature>
<evidence type="ECO:0000313" key="11">
    <source>
        <dbReference type="Proteomes" id="UP000581769"/>
    </source>
</evidence>
<dbReference type="Pfam" id="PF09594">
    <property type="entry name" value="GT87"/>
    <property type="match status" value="1"/>
</dbReference>
<organism evidence="10 11">
    <name type="scientific">Amycolatopsis jiangsuensis</name>
    <dbReference type="NCBI Taxonomy" id="1181879"/>
    <lineage>
        <taxon>Bacteria</taxon>
        <taxon>Bacillati</taxon>
        <taxon>Actinomycetota</taxon>
        <taxon>Actinomycetes</taxon>
        <taxon>Pseudonocardiales</taxon>
        <taxon>Pseudonocardiaceae</taxon>
        <taxon>Amycolatopsis</taxon>
    </lineage>
</organism>
<feature type="transmembrane region" description="Helical" evidence="9">
    <location>
        <begin position="454"/>
        <end position="474"/>
    </location>
</feature>
<feature type="region of interest" description="Disordered" evidence="8">
    <location>
        <begin position="510"/>
        <end position="532"/>
    </location>
</feature>
<evidence type="ECO:0000256" key="1">
    <source>
        <dbReference type="ARBA" id="ARBA00004651"/>
    </source>
</evidence>
<accession>A0A840J046</accession>
<gene>
    <name evidence="10" type="ORF">BJY18_004788</name>
</gene>
<evidence type="ECO:0000256" key="5">
    <source>
        <dbReference type="ARBA" id="ARBA00022989"/>
    </source>
</evidence>
<evidence type="ECO:0000256" key="6">
    <source>
        <dbReference type="ARBA" id="ARBA00023136"/>
    </source>
</evidence>
<dbReference type="GO" id="GO:0005886">
    <property type="term" value="C:plasma membrane"/>
    <property type="evidence" value="ECO:0007669"/>
    <property type="project" value="UniProtKB-SubCell"/>
</dbReference>
<dbReference type="InterPro" id="IPR016570">
    <property type="entry name" value="UCP010361"/>
</dbReference>
<keyword evidence="3" id="KW-0808">Transferase</keyword>
<dbReference type="GO" id="GO:0016758">
    <property type="term" value="F:hexosyltransferase activity"/>
    <property type="evidence" value="ECO:0007669"/>
    <property type="project" value="InterPro"/>
</dbReference>
<reference evidence="10 11" key="1">
    <citation type="submission" date="2020-08" db="EMBL/GenBank/DDBJ databases">
        <title>Sequencing the genomes of 1000 actinobacteria strains.</title>
        <authorList>
            <person name="Klenk H.-P."/>
        </authorList>
    </citation>
    <scope>NUCLEOTIDE SEQUENCE [LARGE SCALE GENOMIC DNA]</scope>
    <source>
        <strain evidence="10 11">DSM 45859</strain>
    </source>
</reference>
<comment type="similarity">
    <text evidence="7">Belongs to the glycosyltransferase 87 family.</text>
</comment>
<feature type="transmembrane region" description="Helical" evidence="9">
    <location>
        <begin position="354"/>
        <end position="378"/>
    </location>
</feature>
<name>A0A840J046_9PSEU</name>
<keyword evidence="5 9" id="KW-1133">Transmembrane helix</keyword>
<protein>
    <submittedName>
        <fullName evidence="10">Putative membrane protein</fullName>
    </submittedName>
</protein>
<dbReference type="InterPro" id="IPR018584">
    <property type="entry name" value="GT87"/>
</dbReference>
<feature type="region of interest" description="Disordered" evidence="8">
    <location>
        <begin position="1"/>
        <end position="23"/>
    </location>
</feature>
<comment type="caution">
    <text evidence="10">The sequence shown here is derived from an EMBL/GenBank/DDBJ whole genome shotgun (WGS) entry which is preliminary data.</text>
</comment>
<evidence type="ECO:0000256" key="4">
    <source>
        <dbReference type="ARBA" id="ARBA00022692"/>
    </source>
</evidence>
<evidence type="ECO:0000256" key="2">
    <source>
        <dbReference type="ARBA" id="ARBA00022475"/>
    </source>
</evidence>
<dbReference type="Proteomes" id="UP000581769">
    <property type="component" value="Unassembled WGS sequence"/>
</dbReference>
<dbReference type="PIRSF" id="PIRSF010361">
    <property type="entry name" value="UCP010361"/>
    <property type="match status" value="1"/>
</dbReference>
<comment type="subcellular location">
    <subcellularLocation>
        <location evidence="1">Cell membrane</location>
        <topology evidence="1">Multi-pass membrane protein</topology>
    </subcellularLocation>
</comment>
<proteinExistence type="inferred from homology"/>